<dbReference type="HOGENOM" id="CLU_025996_19_6_6"/>
<reference evidence="3" key="1">
    <citation type="submission" date="2011-06" db="EMBL/GenBank/DDBJ databases">
        <authorList>
            <consortium name="US DOE Joint Genome Institute (JGI-PGF)"/>
            <person name="Lucas S."/>
            <person name="Han J."/>
            <person name="Lapidus A."/>
            <person name="Cheng J.-F."/>
            <person name="Goodwin L."/>
            <person name="Pitluck S."/>
            <person name="Peters L."/>
            <person name="Land M.L."/>
            <person name="Hauser L."/>
            <person name="Vogl K."/>
            <person name="Liu Z."/>
            <person name="Overmann J."/>
            <person name="Frigaard N.-U."/>
            <person name="Bryant D.A."/>
            <person name="Woyke T.J."/>
        </authorList>
    </citation>
    <scope>NUCLEOTIDE SEQUENCE [LARGE SCALE GENOMIC DNA]</scope>
    <source>
        <strain evidence="3">970</strain>
    </source>
</reference>
<dbReference type="Proteomes" id="UP000002964">
    <property type="component" value="Unassembled WGS sequence"/>
</dbReference>
<gene>
    <name evidence="2" type="ORF">Thi970DRAFT_02579</name>
</gene>
<dbReference type="STRING" id="631362.Thi970DRAFT_02579"/>
<dbReference type="EMBL" id="JH603169">
    <property type="protein sequence ID" value="EIC22326.1"/>
    <property type="molecule type" value="Genomic_DNA"/>
</dbReference>
<sequence length="300" mass="33754">MLSVSVIVATFNREFRLRRLVDALRVQDFPSKRFEVILVDDGSTDGTGGYLRTLHNDTRLQIRVLSQNNRGPASARNFGARVARGDLFAFIDDDCVPDSNWLSEMVICADRDASLAGIGGMIVRLHDNVMSRWVDRSGIMGHPLYCGGATSYLVTANAVFRRRAFEEVGGFNEQIGWPGGEDPELALRIRLAGGRLGICSGSRVRHEHRDSFRGLFRTFFCYGRGSIFFSTPSSWGVRSWRGRKAIIRLLCGCSWRHLTMAFYGAFRPSLSLAERITELTCGVIRAFGFCWGRAYQHYLF</sequence>
<evidence type="ECO:0000313" key="3">
    <source>
        <dbReference type="Proteomes" id="UP000002964"/>
    </source>
</evidence>
<dbReference type="RefSeq" id="WP_009149056.1">
    <property type="nucleotide sequence ID" value="NZ_CP121471.1"/>
</dbReference>
<dbReference type="InterPro" id="IPR001173">
    <property type="entry name" value="Glyco_trans_2-like"/>
</dbReference>
<feature type="domain" description="Glycosyltransferase 2-like" evidence="1">
    <location>
        <begin position="5"/>
        <end position="168"/>
    </location>
</feature>
<proteinExistence type="predicted"/>
<evidence type="ECO:0000313" key="2">
    <source>
        <dbReference type="EMBL" id="EIC22326.1"/>
    </source>
</evidence>
<dbReference type="AlphaFoldDB" id="H8Z0B8"/>
<evidence type="ECO:0000259" key="1">
    <source>
        <dbReference type="Pfam" id="PF00535"/>
    </source>
</evidence>
<dbReference type="InterPro" id="IPR050834">
    <property type="entry name" value="Glycosyltransf_2"/>
</dbReference>
<dbReference type="SUPFAM" id="SSF53448">
    <property type="entry name" value="Nucleotide-diphospho-sugar transferases"/>
    <property type="match status" value="1"/>
</dbReference>
<dbReference type="OrthoDB" id="9805612at2"/>
<keyword evidence="3" id="KW-1185">Reference proteome</keyword>
<dbReference type="eggNOG" id="COG1216">
    <property type="taxonomic scope" value="Bacteria"/>
</dbReference>
<keyword evidence="2" id="KW-0808">Transferase</keyword>
<protein>
    <submittedName>
        <fullName evidence="2">Putative glycosyltransferase</fullName>
    </submittedName>
</protein>
<name>H8Z0B8_9GAMM</name>
<organism evidence="2 3">
    <name type="scientific">Thiorhodovibrio frisius</name>
    <dbReference type="NCBI Taxonomy" id="631362"/>
    <lineage>
        <taxon>Bacteria</taxon>
        <taxon>Pseudomonadati</taxon>
        <taxon>Pseudomonadota</taxon>
        <taxon>Gammaproteobacteria</taxon>
        <taxon>Chromatiales</taxon>
        <taxon>Chromatiaceae</taxon>
        <taxon>Thiorhodovibrio</taxon>
    </lineage>
</organism>
<dbReference type="InterPro" id="IPR029044">
    <property type="entry name" value="Nucleotide-diphossugar_trans"/>
</dbReference>
<dbReference type="Gene3D" id="3.90.550.10">
    <property type="entry name" value="Spore Coat Polysaccharide Biosynthesis Protein SpsA, Chain A"/>
    <property type="match status" value="1"/>
</dbReference>
<dbReference type="GO" id="GO:0016740">
    <property type="term" value="F:transferase activity"/>
    <property type="evidence" value="ECO:0007669"/>
    <property type="project" value="UniProtKB-KW"/>
</dbReference>
<dbReference type="PANTHER" id="PTHR43685:SF3">
    <property type="entry name" value="SLR2126 PROTEIN"/>
    <property type="match status" value="1"/>
</dbReference>
<dbReference type="PANTHER" id="PTHR43685">
    <property type="entry name" value="GLYCOSYLTRANSFERASE"/>
    <property type="match status" value="1"/>
</dbReference>
<accession>H8Z0B8</accession>
<reference evidence="2 3" key="2">
    <citation type="submission" date="2011-11" db="EMBL/GenBank/DDBJ databases">
        <authorList>
            <consortium name="US DOE Joint Genome Institute"/>
            <person name="Lucas S."/>
            <person name="Han J."/>
            <person name="Lapidus A."/>
            <person name="Cheng J.-F."/>
            <person name="Goodwin L."/>
            <person name="Pitluck S."/>
            <person name="Peters L."/>
            <person name="Ovchinnikova G."/>
            <person name="Zhang X."/>
            <person name="Detter J.C."/>
            <person name="Han C."/>
            <person name="Tapia R."/>
            <person name="Land M."/>
            <person name="Hauser L."/>
            <person name="Kyrpides N."/>
            <person name="Ivanova N."/>
            <person name="Pagani I."/>
            <person name="Vogl K."/>
            <person name="Liu Z."/>
            <person name="Overmann J."/>
            <person name="Frigaard N.-U."/>
            <person name="Bryant D."/>
            <person name="Woyke T."/>
        </authorList>
    </citation>
    <scope>NUCLEOTIDE SEQUENCE [LARGE SCALE GENOMIC DNA]</scope>
    <source>
        <strain evidence="2 3">970</strain>
    </source>
</reference>
<dbReference type="Pfam" id="PF00535">
    <property type="entry name" value="Glycos_transf_2"/>
    <property type="match status" value="1"/>
</dbReference>